<dbReference type="EMBL" id="JBHTIR010003169">
    <property type="protein sequence ID" value="MFD0854777.1"/>
    <property type="molecule type" value="Genomic_DNA"/>
</dbReference>
<evidence type="ECO:0000313" key="1">
    <source>
        <dbReference type="EMBL" id="MFD0854777.1"/>
    </source>
</evidence>
<dbReference type="InterPro" id="IPR029058">
    <property type="entry name" value="AB_hydrolase_fold"/>
</dbReference>
<dbReference type="Proteomes" id="UP001597083">
    <property type="component" value="Unassembled WGS sequence"/>
</dbReference>
<reference evidence="2" key="1">
    <citation type="journal article" date="2019" name="Int. J. Syst. Evol. Microbiol.">
        <title>The Global Catalogue of Microorganisms (GCM) 10K type strain sequencing project: providing services to taxonomists for standard genome sequencing and annotation.</title>
        <authorList>
            <consortium name="The Broad Institute Genomics Platform"/>
            <consortium name="The Broad Institute Genome Sequencing Center for Infectious Disease"/>
            <person name="Wu L."/>
            <person name="Ma J."/>
        </authorList>
    </citation>
    <scope>NUCLEOTIDE SEQUENCE [LARGE SCALE GENOMIC DNA]</scope>
    <source>
        <strain evidence="2">JCM 31696</strain>
    </source>
</reference>
<name>A0ABW3CMD5_9ACTN</name>
<proteinExistence type="predicted"/>
<organism evidence="1 2">
    <name type="scientific">Actinomadura adrarensis</name>
    <dbReference type="NCBI Taxonomy" id="1819600"/>
    <lineage>
        <taxon>Bacteria</taxon>
        <taxon>Bacillati</taxon>
        <taxon>Actinomycetota</taxon>
        <taxon>Actinomycetes</taxon>
        <taxon>Streptosporangiales</taxon>
        <taxon>Thermomonosporaceae</taxon>
        <taxon>Actinomadura</taxon>
    </lineage>
</organism>
<evidence type="ECO:0008006" key="3">
    <source>
        <dbReference type="Google" id="ProtNLM"/>
    </source>
</evidence>
<dbReference type="SUPFAM" id="SSF53474">
    <property type="entry name" value="alpha/beta-Hydrolases"/>
    <property type="match status" value="1"/>
</dbReference>
<comment type="caution">
    <text evidence="1">The sequence shown here is derived from an EMBL/GenBank/DDBJ whole genome shotgun (WGS) entry which is preliminary data.</text>
</comment>
<protein>
    <recommendedName>
        <fullName evidence="3">Alpha/beta hydrolase</fullName>
    </recommendedName>
</protein>
<dbReference type="Gene3D" id="3.40.50.1820">
    <property type="entry name" value="alpha/beta hydrolase"/>
    <property type="match status" value="1"/>
</dbReference>
<keyword evidence="2" id="KW-1185">Reference proteome</keyword>
<sequence length="101" mass="10819">MDINHPGAPDGFEVTYRDLPLGRMRARTLGRHVPGTPDVVLVQGMAVSDYLMPALACLGEWTRAHLVDLPGLAGSGDPPHELSVREYGQAVASWLDATDLG</sequence>
<feature type="non-terminal residue" evidence="1">
    <location>
        <position position="101"/>
    </location>
</feature>
<gene>
    <name evidence="1" type="ORF">ACFQ07_21235</name>
</gene>
<accession>A0ABW3CMD5</accession>
<evidence type="ECO:0000313" key="2">
    <source>
        <dbReference type="Proteomes" id="UP001597083"/>
    </source>
</evidence>